<gene>
    <name evidence="11" type="ORF">GTW23_04805</name>
</gene>
<keyword evidence="12" id="KW-1185">Reference proteome</keyword>
<evidence type="ECO:0000256" key="1">
    <source>
        <dbReference type="ARBA" id="ARBA00004752"/>
    </source>
</evidence>
<evidence type="ECO:0000313" key="12">
    <source>
        <dbReference type="Proteomes" id="UP001320715"/>
    </source>
</evidence>
<dbReference type="Proteomes" id="UP001320715">
    <property type="component" value="Unassembled WGS sequence"/>
</dbReference>
<dbReference type="PROSITE" id="PS52029">
    <property type="entry name" value="LD_TPASE"/>
    <property type="match status" value="1"/>
</dbReference>
<comment type="caution">
    <text evidence="11">The sequence shown here is derived from an EMBL/GenBank/DDBJ whole genome shotgun (WGS) entry which is preliminary data.</text>
</comment>
<reference evidence="11 12" key="1">
    <citation type="submission" date="2020-01" db="EMBL/GenBank/DDBJ databases">
        <title>Genomes of bacteria type strains.</title>
        <authorList>
            <person name="Chen J."/>
            <person name="Zhu S."/>
            <person name="Yang J."/>
        </authorList>
    </citation>
    <scope>NUCLEOTIDE SEQUENCE [LARGE SCALE GENOMIC DNA]</scope>
    <source>
        <strain evidence="11 12">DSM 16655</strain>
    </source>
</reference>
<evidence type="ECO:0000313" key="11">
    <source>
        <dbReference type="EMBL" id="MCO6407486.1"/>
    </source>
</evidence>
<organism evidence="11 12">
    <name type="scientific">Hoeflea alexandrii</name>
    <dbReference type="NCBI Taxonomy" id="288436"/>
    <lineage>
        <taxon>Bacteria</taxon>
        <taxon>Pseudomonadati</taxon>
        <taxon>Pseudomonadota</taxon>
        <taxon>Alphaproteobacteria</taxon>
        <taxon>Hyphomicrobiales</taxon>
        <taxon>Rhizobiaceae</taxon>
        <taxon>Hoeflea</taxon>
    </lineage>
</organism>
<keyword evidence="3" id="KW-0808">Transferase</keyword>
<feature type="chain" id="PRO_5046195429" evidence="9">
    <location>
        <begin position="41"/>
        <end position="473"/>
    </location>
</feature>
<feature type="active site" description="Nucleophile" evidence="7">
    <location>
        <position position="448"/>
    </location>
</feature>
<feature type="active site" description="Proton donor/acceptor" evidence="7">
    <location>
        <position position="432"/>
    </location>
</feature>
<dbReference type="PANTHER" id="PTHR30582:SF30">
    <property type="entry name" value="BLR4375 PROTEIN"/>
    <property type="match status" value="1"/>
</dbReference>
<dbReference type="EMBL" id="JAAAML010000001">
    <property type="protein sequence ID" value="MCO6407486.1"/>
    <property type="molecule type" value="Genomic_DNA"/>
</dbReference>
<dbReference type="InterPro" id="IPR005490">
    <property type="entry name" value="LD_TPept_cat_dom"/>
</dbReference>
<accession>A0ABT1CMQ5</accession>
<dbReference type="CDD" id="cd16913">
    <property type="entry name" value="YkuD_like"/>
    <property type="match status" value="1"/>
</dbReference>
<comment type="pathway">
    <text evidence="1 7">Cell wall biogenesis; peptidoglycan biosynthesis.</text>
</comment>
<evidence type="ECO:0000256" key="8">
    <source>
        <dbReference type="SAM" id="MobiDB-lite"/>
    </source>
</evidence>
<evidence type="ECO:0000256" key="2">
    <source>
        <dbReference type="ARBA" id="ARBA00005992"/>
    </source>
</evidence>
<feature type="signal peptide" evidence="9">
    <location>
        <begin position="1"/>
        <end position="40"/>
    </location>
</feature>
<feature type="region of interest" description="Disordered" evidence="8">
    <location>
        <begin position="103"/>
        <end position="139"/>
    </location>
</feature>
<evidence type="ECO:0000256" key="7">
    <source>
        <dbReference type="PROSITE-ProRule" id="PRU01373"/>
    </source>
</evidence>
<keyword evidence="9" id="KW-0732">Signal</keyword>
<evidence type="ECO:0000256" key="9">
    <source>
        <dbReference type="SAM" id="SignalP"/>
    </source>
</evidence>
<evidence type="ECO:0000256" key="6">
    <source>
        <dbReference type="ARBA" id="ARBA00023316"/>
    </source>
</evidence>
<sequence length="473" mass="51267">MMDTLLSLKPQVDHMTTKIRIRPAATFLAVALMSAAPIFAAPAFADRYGGQRMVLVTVDGELMRNIPEAGSVRIIIDNQGRRLLVDNWNQVIGFEIPAWQYQEQNGGSQRDTRRGMDNLIDQSGFPEPPSAREQASQDIFPDAPRARIERRDLNPMTGTVPTRPKIIEVPAVEEPAQPRAEKPAKPEKKAPALSKAQVSALQVYLDRNGISPGVIDGRMGSNVAKALDAWFEATGERLDPADTDLIVSRLAAEGGLAFTTYEITAEDAAGPFIASVPTDYAEKARLERLAFTSTSEMLAERFHMDEAYLKELNPGVDFSLPGVRIKVVATGRKKTGKVTRIIADKARKQVRAYDAGGKLLAAYPATIGSSDTPSPSGDVTIERVAHNPGYTYNPKINFKQGNNDKILQVPPGPNGPVGTVWIALSKPTYGIHGTPEPSAIGKTQSNGCVRLTNWDAEELAGMVTPGVTVSFIE</sequence>
<dbReference type="InterPro" id="IPR038063">
    <property type="entry name" value="Transpep_catalytic_dom"/>
</dbReference>
<evidence type="ECO:0000256" key="5">
    <source>
        <dbReference type="ARBA" id="ARBA00022984"/>
    </source>
</evidence>
<comment type="similarity">
    <text evidence="2">Belongs to the YkuD family.</text>
</comment>
<proteinExistence type="inferred from homology"/>
<evidence type="ECO:0000256" key="4">
    <source>
        <dbReference type="ARBA" id="ARBA00022960"/>
    </source>
</evidence>
<name>A0ABT1CMQ5_9HYPH</name>
<keyword evidence="4 7" id="KW-0133">Cell shape</keyword>
<protein>
    <submittedName>
        <fullName evidence="11">L,D-transpeptidase family protein</fullName>
    </submittedName>
</protein>
<dbReference type="SUPFAM" id="SSF141523">
    <property type="entry name" value="L,D-transpeptidase catalytic domain-like"/>
    <property type="match status" value="1"/>
</dbReference>
<evidence type="ECO:0000259" key="10">
    <source>
        <dbReference type="PROSITE" id="PS52029"/>
    </source>
</evidence>
<dbReference type="Gene3D" id="2.40.440.10">
    <property type="entry name" value="L,D-transpeptidase catalytic domain-like"/>
    <property type="match status" value="1"/>
</dbReference>
<keyword evidence="6 7" id="KW-0961">Cell wall biogenesis/degradation</keyword>
<feature type="region of interest" description="Disordered" evidence="8">
    <location>
        <begin position="173"/>
        <end position="193"/>
    </location>
</feature>
<feature type="compositionally biased region" description="Basic and acidic residues" evidence="8">
    <location>
        <begin position="179"/>
        <end position="190"/>
    </location>
</feature>
<dbReference type="Pfam" id="PF03734">
    <property type="entry name" value="YkuD"/>
    <property type="match status" value="1"/>
</dbReference>
<evidence type="ECO:0000256" key="3">
    <source>
        <dbReference type="ARBA" id="ARBA00022679"/>
    </source>
</evidence>
<dbReference type="InterPro" id="IPR050979">
    <property type="entry name" value="LD-transpeptidase"/>
</dbReference>
<keyword evidence="5 7" id="KW-0573">Peptidoglycan synthesis</keyword>
<feature type="domain" description="L,D-TPase catalytic" evidence="10">
    <location>
        <begin position="339"/>
        <end position="472"/>
    </location>
</feature>
<dbReference type="PANTHER" id="PTHR30582">
    <property type="entry name" value="L,D-TRANSPEPTIDASE"/>
    <property type="match status" value="1"/>
</dbReference>
<dbReference type="RefSeq" id="WP_152008039.1">
    <property type="nucleotide sequence ID" value="NZ_CP159480.1"/>
</dbReference>